<dbReference type="GO" id="GO:0043565">
    <property type="term" value="F:sequence-specific DNA binding"/>
    <property type="evidence" value="ECO:0007669"/>
    <property type="project" value="TreeGrafter"/>
</dbReference>
<dbReference type="InterPro" id="IPR052638">
    <property type="entry name" value="PiggyBac_TE-derived"/>
</dbReference>
<proteinExistence type="predicted"/>
<evidence type="ECO:0000259" key="1">
    <source>
        <dbReference type="Pfam" id="PF13843"/>
    </source>
</evidence>
<dbReference type="Pfam" id="PF13843">
    <property type="entry name" value="DDE_Tnp_1_7"/>
    <property type="match status" value="1"/>
</dbReference>
<reference evidence="2" key="1">
    <citation type="submission" date="2021-04" db="EMBL/GenBank/DDBJ databases">
        <authorList>
            <person name="Tunstrom K."/>
        </authorList>
    </citation>
    <scope>NUCLEOTIDE SEQUENCE</scope>
</reference>
<dbReference type="Proteomes" id="UP000691718">
    <property type="component" value="Unassembled WGS sequence"/>
</dbReference>
<keyword evidence="3" id="KW-1185">Reference proteome</keyword>
<evidence type="ECO:0000313" key="2">
    <source>
        <dbReference type="EMBL" id="CAG4960955.1"/>
    </source>
</evidence>
<protein>
    <submittedName>
        <fullName evidence="2">(apollo) hypothetical protein</fullName>
    </submittedName>
</protein>
<dbReference type="InterPro" id="IPR029526">
    <property type="entry name" value="PGBD"/>
</dbReference>
<evidence type="ECO:0000313" key="3">
    <source>
        <dbReference type="Proteomes" id="UP000691718"/>
    </source>
</evidence>
<gene>
    <name evidence="2" type="ORF">PAPOLLO_LOCUS6476</name>
</gene>
<accession>A0A8S3WHB7</accession>
<sequence>MEAMKKEYPETQFSVFVTILTSPTLISNLQEKNIKVTGTVRQNRIDKCPLMDVKSVKKQQRDYYDYR</sequence>
<name>A0A8S3WHB7_PARAO</name>
<feature type="domain" description="PiggyBac transposable element-derived protein" evidence="1">
    <location>
        <begin position="18"/>
        <end position="61"/>
    </location>
</feature>
<comment type="caution">
    <text evidence="2">The sequence shown here is derived from an EMBL/GenBank/DDBJ whole genome shotgun (WGS) entry which is preliminary data.</text>
</comment>
<dbReference type="AlphaFoldDB" id="A0A8S3WHB7"/>
<dbReference type="PANTHER" id="PTHR47055:SF3">
    <property type="entry name" value="PHORBOL-ESTER_DAG-TYPE DOMAIN-CONTAINING PROTEIN"/>
    <property type="match status" value="1"/>
</dbReference>
<dbReference type="EMBL" id="CAJQZP010000419">
    <property type="protein sequence ID" value="CAG4960955.1"/>
    <property type="molecule type" value="Genomic_DNA"/>
</dbReference>
<organism evidence="2 3">
    <name type="scientific">Parnassius apollo</name>
    <name type="common">Apollo butterfly</name>
    <name type="synonym">Papilio apollo</name>
    <dbReference type="NCBI Taxonomy" id="110799"/>
    <lineage>
        <taxon>Eukaryota</taxon>
        <taxon>Metazoa</taxon>
        <taxon>Ecdysozoa</taxon>
        <taxon>Arthropoda</taxon>
        <taxon>Hexapoda</taxon>
        <taxon>Insecta</taxon>
        <taxon>Pterygota</taxon>
        <taxon>Neoptera</taxon>
        <taxon>Endopterygota</taxon>
        <taxon>Lepidoptera</taxon>
        <taxon>Glossata</taxon>
        <taxon>Ditrysia</taxon>
        <taxon>Papilionoidea</taxon>
        <taxon>Papilionidae</taxon>
        <taxon>Parnassiinae</taxon>
        <taxon>Parnassini</taxon>
        <taxon>Parnassius</taxon>
        <taxon>Parnassius</taxon>
    </lineage>
</organism>
<dbReference type="OrthoDB" id="10057240at2759"/>
<dbReference type="PANTHER" id="PTHR47055">
    <property type="entry name" value="DDE_TNP_1_7 DOMAIN-CONTAINING PROTEIN"/>
    <property type="match status" value="1"/>
</dbReference>